<dbReference type="Pfam" id="PF00999">
    <property type="entry name" value="Na_H_Exchanger"/>
    <property type="match status" value="1"/>
</dbReference>
<evidence type="ECO:0000259" key="6">
    <source>
        <dbReference type="Pfam" id="PF00999"/>
    </source>
</evidence>
<feature type="transmembrane region" description="Helical" evidence="5">
    <location>
        <begin position="121"/>
        <end position="143"/>
    </location>
</feature>
<comment type="subcellular location">
    <subcellularLocation>
        <location evidence="1">Membrane</location>
        <topology evidence="1">Multi-pass membrane protein</topology>
    </subcellularLocation>
</comment>
<feature type="transmembrane region" description="Helical" evidence="5">
    <location>
        <begin position="334"/>
        <end position="357"/>
    </location>
</feature>
<evidence type="ECO:0000256" key="4">
    <source>
        <dbReference type="ARBA" id="ARBA00023136"/>
    </source>
</evidence>
<feature type="domain" description="Cation/H+ exchanger transmembrane" evidence="6">
    <location>
        <begin position="45"/>
        <end position="418"/>
    </location>
</feature>
<feature type="transmembrane region" description="Helical" evidence="5">
    <location>
        <begin position="93"/>
        <end position="109"/>
    </location>
</feature>
<evidence type="ECO:0000256" key="2">
    <source>
        <dbReference type="ARBA" id="ARBA00022692"/>
    </source>
</evidence>
<dbReference type="InterPro" id="IPR006153">
    <property type="entry name" value="Cation/H_exchanger_TM"/>
</dbReference>
<feature type="transmembrane region" description="Helical" evidence="5">
    <location>
        <begin position="191"/>
        <end position="211"/>
    </location>
</feature>
<dbReference type="EMBL" id="UOGE01000096">
    <property type="protein sequence ID" value="VAX24606.1"/>
    <property type="molecule type" value="Genomic_DNA"/>
</dbReference>
<organism evidence="7">
    <name type="scientific">hydrothermal vent metagenome</name>
    <dbReference type="NCBI Taxonomy" id="652676"/>
    <lineage>
        <taxon>unclassified sequences</taxon>
        <taxon>metagenomes</taxon>
        <taxon>ecological metagenomes</taxon>
    </lineage>
</organism>
<dbReference type="GO" id="GO:0015297">
    <property type="term" value="F:antiporter activity"/>
    <property type="evidence" value="ECO:0007669"/>
    <property type="project" value="InterPro"/>
</dbReference>
<proteinExistence type="predicted"/>
<dbReference type="PANTHER" id="PTHR43021:SF2">
    <property type="entry name" value="CATION_H+ EXCHANGER DOMAIN-CONTAINING PROTEIN"/>
    <property type="match status" value="1"/>
</dbReference>
<name>A0A3B1C268_9ZZZZ</name>
<dbReference type="InterPro" id="IPR038770">
    <property type="entry name" value="Na+/solute_symporter_sf"/>
</dbReference>
<dbReference type="AlphaFoldDB" id="A0A3B1C268"/>
<feature type="transmembrane region" description="Helical" evidence="5">
    <location>
        <begin position="38"/>
        <end position="55"/>
    </location>
</feature>
<feature type="transmembrane region" description="Helical" evidence="5">
    <location>
        <begin position="231"/>
        <end position="253"/>
    </location>
</feature>
<accession>A0A3B1C268</accession>
<protein>
    <recommendedName>
        <fullName evidence="6">Cation/H+ exchanger transmembrane domain-containing protein</fullName>
    </recommendedName>
</protein>
<keyword evidence="3 5" id="KW-1133">Transmembrane helix</keyword>
<evidence type="ECO:0000256" key="5">
    <source>
        <dbReference type="SAM" id="Phobius"/>
    </source>
</evidence>
<feature type="transmembrane region" description="Helical" evidence="5">
    <location>
        <begin position="260"/>
        <end position="277"/>
    </location>
</feature>
<feature type="transmembrane region" description="Helical" evidence="5">
    <location>
        <begin position="62"/>
        <end position="81"/>
    </location>
</feature>
<evidence type="ECO:0000256" key="3">
    <source>
        <dbReference type="ARBA" id="ARBA00022989"/>
    </source>
</evidence>
<feature type="transmembrane region" description="Helical" evidence="5">
    <location>
        <begin position="369"/>
        <end position="389"/>
    </location>
</feature>
<dbReference type="PANTHER" id="PTHR43021">
    <property type="entry name" value="NA(+)/H(+) ANTIPORTER-RELATED"/>
    <property type="match status" value="1"/>
</dbReference>
<feature type="transmembrane region" description="Helical" evidence="5">
    <location>
        <begin position="395"/>
        <end position="413"/>
    </location>
</feature>
<keyword evidence="4 5" id="KW-0472">Membrane</keyword>
<sequence length="438" mass="46146">MILLRKIVIIAMLLCLAFIARKLHEPMGHGAPLAESAFSLGFLLLFAFLFGRIAILLKAPMITGFLVAGAVAGPFGLGIITSEGAEPLRLMDNLALALIAFSAGGELNINKYKEQMKGLMWTLGAQTVFVFVLVFSLFSFLFISVDLFNGSTGISIAAAMLLGIVATANSPATAIAVITETRSKGPVSDNIIGVTVVKDVMVIILFGLAISLTEALMGGDGGVSFSFAGHIIYELAVSAVVGVVIGFAMITYLEGGDDNVALFLVGMGLIVVEICLYLEIRPLLASIMAGFVVENVSAKGEKLMLGLRTSSLPIFVIFFSLAGQGLDMNALIDMWPLALALVATRMVGVRFGSIYGAAKVYDNVSIGRFAWTGFVGQAGVSLGFALMIGDQFPGWGAKLATLIVAGVVINQLVGPIMMKRSLTLAGEVEVESDEREKS</sequence>
<dbReference type="GO" id="GO:0016020">
    <property type="term" value="C:membrane"/>
    <property type="evidence" value="ECO:0007669"/>
    <property type="project" value="UniProtKB-SubCell"/>
</dbReference>
<dbReference type="Gene3D" id="1.20.1530.20">
    <property type="match status" value="1"/>
</dbReference>
<reference evidence="7" key="1">
    <citation type="submission" date="2018-06" db="EMBL/GenBank/DDBJ databases">
        <authorList>
            <person name="Zhirakovskaya E."/>
        </authorList>
    </citation>
    <scope>NUCLEOTIDE SEQUENCE</scope>
</reference>
<keyword evidence="2 5" id="KW-0812">Transmembrane</keyword>
<dbReference type="GO" id="GO:1902600">
    <property type="term" value="P:proton transmembrane transport"/>
    <property type="evidence" value="ECO:0007669"/>
    <property type="project" value="InterPro"/>
</dbReference>
<evidence type="ECO:0000313" key="7">
    <source>
        <dbReference type="EMBL" id="VAX24606.1"/>
    </source>
</evidence>
<evidence type="ECO:0000256" key="1">
    <source>
        <dbReference type="ARBA" id="ARBA00004141"/>
    </source>
</evidence>
<feature type="transmembrane region" description="Helical" evidence="5">
    <location>
        <begin position="155"/>
        <end position="179"/>
    </location>
</feature>
<gene>
    <name evidence="7" type="ORF">MNBD_NITROSPINAE02-2005</name>
</gene>